<dbReference type="ESTHER" id="sclfo-a0a0p7v1y6">
    <property type="family name" value="abh_upf0017"/>
</dbReference>
<name>A0A0P7V1Y6_SCLFO</name>
<evidence type="ECO:0000256" key="2">
    <source>
        <dbReference type="SAM" id="Phobius"/>
    </source>
</evidence>
<evidence type="ECO:0000256" key="1">
    <source>
        <dbReference type="ARBA" id="ARBA00010884"/>
    </source>
</evidence>
<reference evidence="3 4" key="1">
    <citation type="submission" date="2015-08" db="EMBL/GenBank/DDBJ databases">
        <title>The genome of the Asian arowana (Scleropages formosus).</title>
        <authorList>
            <person name="Tan M.H."/>
            <person name="Gan H.M."/>
            <person name="Croft L.J."/>
            <person name="Austin C.M."/>
        </authorList>
    </citation>
    <scope>NUCLEOTIDE SEQUENCE [LARGE SCALE GENOMIC DNA]</scope>
    <source>
        <strain evidence="3">Aro1</strain>
    </source>
</reference>
<dbReference type="GO" id="GO:0047372">
    <property type="term" value="F:monoacylglycerol lipase activity"/>
    <property type="evidence" value="ECO:0007669"/>
    <property type="project" value="TreeGrafter"/>
</dbReference>
<keyword evidence="2" id="KW-0812">Transmembrane</keyword>
<dbReference type="InterPro" id="IPR029058">
    <property type="entry name" value="AB_hydrolase_fold"/>
</dbReference>
<dbReference type="InterPro" id="IPR050960">
    <property type="entry name" value="AB_hydrolase_4_sf"/>
</dbReference>
<comment type="similarity">
    <text evidence="1">Belongs to the AB hydrolase superfamily. AB hydrolase 4 family.</text>
</comment>
<dbReference type="SUPFAM" id="SSF53474">
    <property type="entry name" value="alpha/beta-Hydrolases"/>
    <property type="match status" value="1"/>
</dbReference>
<dbReference type="Gene3D" id="3.40.50.1820">
    <property type="entry name" value="alpha/beta hydrolase"/>
    <property type="match status" value="1"/>
</dbReference>
<dbReference type="PANTHER" id="PTHR10794">
    <property type="entry name" value="ABHYDROLASE DOMAIN-CONTAINING PROTEIN"/>
    <property type="match status" value="1"/>
</dbReference>
<gene>
    <name evidence="3" type="ORF">Z043_105817</name>
</gene>
<sequence length="509" mass="56083">MWECVLYLLPSSLLLFVAFLIQWTPVRLGLRVPSRWFGWRLWALLCWFLGLPLASQAAAEGPPQLVCKPTALARFLFQRCNLLAKPGPAGLPWGYPHFETVCSLAGPQCGSGGVRFARDHLQMQDGGVVALDWAVGLERELGPSLRKDSMGGENVLGCHSSCPPVLILVPNSWGRVTPHLLRLCVLALCQGFYPVVFHRRGQGGCPLVTPRFQEFGDPSDLVQAIDYIRFRHPKSVLVAVSEGSGSGVLLSYLGECGSSSYLTAAACLSPVLQGQLWFEMPFPALYRWGLLLYRKLQLSRYATALSSALNIEQLLCCSSLWDMEMLTFCSTRASSCTEADWEAYWERNEPLRDADEVAVPVLCLRSRDDPLLPPISTLPTALFRSSPYFLLLLSNSSGHCGASEWSHPLVLEYFRAVAHFLRAEEMAAGMQAAAARMGPRVGPAGTGPGTCRRTQTLVTRRRRAAQLRRDGSPSWLSTHIAHGGIGKVADQVGFGGESKAFTWHRCYTR</sequence>
<evidence type="ECO:0000313" key="3">
    <source>
        <dbReference type="EMBL" id="KPP74981.1"/>
    </source>
</evidence>
<dbReference type="PANTHER" id="PTHR10794:SF96">
    <property type="entry name" value="PROTEIN ABHD15-LIKE"/>
    <property type="match status" value="1"/>
</dbReference>
<dbReference type="KEGG" id="sfm:108921173"/>
<dbReference type="AlphaFoldDB" id="A0A0P7V1Y6"/>
<keyword evidence="2" id="KW-0472">Membrane</keyword>
<accession>A0A0P7V1Y6</accession>
<proteinExistence type="inferred from homology"/>
<dbReference type="Proteomes" id="UP000034805">
    <property type="component" value="Unassembled WGS sequence"/>
</dbReference>
<protein>
    <submittedName>
        <fullName evidence="3">Abhydrolase domain-containing protein 15-like</fullName>
    </submittedName>
</protein>
<keyword evidence="2" id="KW-1133">Transmembrane helix</keyword>
<feature type="transmembrane region" description="Helical" evidence="2">
    <location>
        <begin position="6"/>
        <end position="25"/>
    </location>
</feature>
<dbReference type="GO" id="GO:0034338">
    <property type="term" value="F:short-chain carboxylesterase activity"/>
    <property type="evidence" value="ECO:0007669"/>
    <property type="project" value="TreeGrafter"/>
</dbReference>
<organism evidence="3 4">
    <name type="scientific">Scleropages formosus</name>
    <name type="common">Asian bonytongue</name>
    <name type="synonym">Osteoglossum formosum</name>
    <dbReference type="NCBI Taxonomy" id="113540"/>
    <lineage>
        <taxon>Eukaryota</taxon>
        <taxon>Metazoa</taxon>
        <taxon>Chordata</taxon>
        <taxon>Craniata</taxon>
        <taxon>Vertebrata</taxon>
        <taxon>Euteleostomi</taxon>
        <taxon>Actinopterygii</taxon>
        <taxon>Neopterygii</taxon>
        <taxon>Teleostei</taxon>
        <taxon>Osteoglossocephala</taxon>
        <taxon>Osteoglossomorpha</taxon>
        <taxon>Osteoglossiformes</taxon>
        <taxon>Osteoglossidae</taxon>
        <taxon>Scleropages</taxon>
    </lineage>
</organism>
<comment type="caution">
    <text evidence="3">The sequence shown here is derived from an EMBL/GenBank/DDBJ whole genome shotgun (WGS) entry which is preliminary data.</text>
</comment>
<keyword evidence="3" id="KW-0378">Hydrolase</keyword>
<dbReference type="EMBL" id="JARO02001596">
    <property type="protein sequence ID" value="KPP74981.1"/>
    <property type="molecule type" value="Genomic_DNA"/>
</dbReference>
<evidence type="ECO:0000313" key="4">
    <source>
        <dbReference type="Proteomes" id="UP000034805"/>
    </source>
</evidence>